<keyword evidence="1" id="KW-0472">Membrane</keyword>
<sequence>MIINYEREEKIAVKQEYITQQKAVNLFPYLMIVIVLLLALRYIMRGVDVEMGYFFSALSVVFLFLFRFLRK</sequence>
<keyword evidence="3" id="KW-1185">Reference proteome</keyword>
<reference evidence="2 3" key="1">
    <citation type="submission" date="2015-04" db="EMBL/GenBank/DDBJ databases">
        <title>The complete genome sequence of the hyperthermophilic, obligate iron-reducing archaeon Geoglobus ahangari strain 234T.</title>
        <authorList>
            <person name="Manzella M.P."/>
            <person name="Holmes D.E."/>
            <person name="Rocheleau J.M."/>
            <person name="Chung A."/>
            <person name="Reguera G."/>
            <person name="Kashefi K."/>
        </authorList>
    </citation>
    <scope>NUCLEOTIDE SEQUENCE [LARGE SCALE GENOMIC DNA]</scope>
    <source>
        <strain evidence="2 3">234</strain>
    </source>
</reference>
<evidence type="ECO:0000313" key="3">
    <source>
        <dbReference type="Proteomes" id="UP000034723"/>
    </source>
</evidence>
<gene>
    <name evidence="2" type="ORF">GAH_00022</name>
</gene>
<evidence type="ECO:0000313" key="2">
    <source>
        <dbReference type="EMBL" id="AKG92615.1"/>
    </source>
</evidence>
<dbReference type="InParanoid" id="A0A0F7IH31"/>
<accession>A0A0F7IH31</accession>
<protein>
    <submittedName>
        <fullName evidence="2">Uncharacterized protein</fullName>
    </submittedName>
</protein>
<evidence type="ECO:0000256" key="1">
    <source>
        <dbReference type="SAM" id="Phobius"/>
    </source>
</evidence>
<name>A0A0F7IH31_9EURY</name>
<keyword evidence="1" id="KW-0812">Transmembrane</keyword>
<organism evidence="2 3">
    <name type="scientific">Geoglobus ahangari</name>
    <dbReference type="NCBI Taxonomy" id="113653"/>
    <lineage>
        <taxon>Archaea</taxon>
        <taxon>Methanobacteriati</taxon>
        <taxon>Methanobacteriota</taxon>
        <taxon>Archaeoglobi</taxon>
        <taxon>Archaeoglobales</taxon>
        <taxon>Archaeoglobaceae</taxon>
        <taxon>Geoglobus</taxon>
    </lineage>
</organism>
<dbReference type="AlphaFoldDB" id="A0A0F7IH31"/>
<dbReference type="EMBL" id="CP011267">
    <property type="protein sequence ID" value="AKG92615.1"/>
    <property type="molecule type" value="Genomic_DNA"/>
</dbReference>
<keyword evidence="1" id="KW-1133">Transmembrane helix</keyword>
<proteinExistence type="predicted"/>
<feature type="transmembrane region" description="Helical" evidence="1">
    <location>
        <begin position="26"/>
        <end position="44"/>
    </location>
</feature>
<feature type="transmembrane region" description="Helical" evidence="1">
    <location>
        <begin position="50"/>
        <end position="69"/>
    </location>
</feature>
<dbReference type="HOGENOM" id="CLU_2730176_0_0_2"/>
<dbReference type="KEGG" id="gah:GAH_00022"/>
<dbReference type="Proteomes" id="UP000034723">
    <property type="component" value="Chromosome"/>
</dbReference>